<comment type="caution">
    <text evidence="1">The sequence shown here is derived from an EMBL/GenBank/DDBJ whole genome shotgun (WGS) entry which is preliminary data.</text>
</comment>
<dbReference type="RefSeq" id="WP_264772665.1">
    <property type="nucleotide sequence ID" value="NZ_JAPDOG010000014.1"/>
</dbReference>
<evidence type="ECO:0000313" key="2">
    <source>
        <dbReference type="Proteomes" id="UP001207582"/>
    </source>
</evidence>
<evidence type="ECO:0000313" key="1">
    <source>
        <dbReference type="EMBL" id="MCW3783030.1"/>
    </source>
</evidence>
<dbReference type="Proteomes" id="UP001207582">
    <property type="component" value="Unassembled WGS sequence"/>
</dbReference>
<name>A0ABT3J5U7_9RHOB</name>
<proteinExistence type="predicted"/>
<dbReference type="EMBL" id="JAPDOG010000014">
    <property type="protein sequence ID" value="MCW3783030.1"/>
    <property type="molecule type" value="Genomic_DNA"/>
</dbReference>
<keyword evidence="2" id="KW-1185">Reference proteome</keyword>
<sequence length="142" mass="15420">MAVTLTFAAEAETVRRLARERDALAVTSGQQIPDLLDALEQGRAVVALMAVATGYVVPKGVEVAFDPECPTEGALRAQCEARDPARRAGPKLYPHQQAMIDAMGDLPDPFTIFFRMGRTRPEVRISETARNKAAPDTDTPEP</sequence>
<protein>
    <submittedName>
        <fullName evidence="1">Uncharacterized protein</fullName>
    </submittedName>
</protein>
<gene>
    <name evidence="1" type="ORF">OM960_15885</name>
</gene>
<organism evidence="1 2">
    <name type="scientific">Defluviimonas salinarum</name>
    <dbReference type="NCBI Taxonomy" id="2992147"/>
    <lineage>
        <taxon>Bacteria</taxon>
        <taxon>Pseudomonadati</taxon>
        <taxon>Pseudomonadota</taxon>
        <taxon>Alphaproteobacteria</taxon>
        <taxon>Rhodobacterales</taxon>
        <taxon>Paracoccaceae</taxon>
        <taxon>Albidovulum</taxon>
    </lineage>
</organism>
<reference evidence="1 2" key="1">
    <citation type="submission" date="2022-10" db="EMBL/GenBank/DDBJ databases">
        <title>Defluviimonas sp. CAU 1641 isolated from mud.</title>
        <authorList>
            <person name="Kim W."/>
        </authorList>
    </citation>
    <scope>NUCLEOTIDE SEQUENCE [LARGE SCALE GENOMIC DNA]</scope>
    <source>
        <strain evidence="1 2">CAU 1641</strain>
    </source>
</reference>
<accession>A0ABT3J5U7</accession>